<sequence length="330" mass="38556">MSTEIREHVSPEAAYHIARDNRHPLYFRNWLHRYPTDPAFHDFLPKLRSHLFSRICGIGGIGDEEQVDGVNGFTVLFLHECIYSHAILRINFTTYDLHRDQDFINPHTPKRFVMVASNDDSEEECRKYPFWYAQVLGIFHAEIFLSSKQQTPKPTRMEFLWVRWLGQDPTWKDGFKFHQLERIGFIPHEDKDAFGFLDPAAVIRATHLIPAFAYGRTIELCPPSVTRDDEGDWQYFYVNRFVDRDMLMRYLGLGVGHKSSFEKSYESNEPDFNADGRDVDTYSGGEQDEVGELDIENPEDNEVDSDTMDKEDINEEIGSAEETELEEFEY</sequence>
<organism evidence="2 3">
    <name type="scientific">Clathrus columnatus</name>
    <dbReference type="NCBI Taxonomy" id="1419009"/>
    <lineage>
        <taxon>Eukaryota</taxon>
        <taxon>Fungi</taxon>
        <taxon>Dikarya</taxon>
        <taxon>Basidiomycota</taxon>
        <taxon>Agaricomycotina</taxon>
        <taxon>Agaricomycetes</taxon>
        <taxon>Phallomycetidae</taxon>
        <taxon>Phallales</taxon>
        <taxon>Clathraceae</taxon>
        <taxon>Clathrus</taxon>
    </lineage>
</organism>
<accession>A0AAV5ANQ9</accession>
<evidence type="ECO:0000313" key="2">
    <source>
        <dbReference type="EMBL" id="GJJ13555.1"/>
    </source>
</evidence>
<feature type="compositionally biased region" description="Acidic residues" evidence="1">
    <location>
        <begin position="312"/>
        <end position="330"/>
    </location>
</feature>
<name>A0AAV5ANQ9_9AGAM</name>
<proteinExistence type="predicted"/>
<feature type="compositionally biased region" description="Acidic residues" evidence="1">
    <location>
        <begin position="286"/>
        <end position="306"/>
    </location>
</feature>
<dbReference type="EMBL" id="BPWL01000008">
    <property type="protein sequence ID" value="GJJ13555.1"/>
    <property type="molecule type" value="Genomic_DNA"/>
</dbReference>
<dbReference type="Proteomes" id="UP001050691">
    <property type="component" value="Unassembled WGS sequence"/>
</dbReference>
<gene>
    <name evidence="2" type="ORF">Clacol_007810</name>
</gene>
<protein>
    <submittedName>
        <fullName evidence="2">Uncharacterized protein</fullName>
    </submittedName>
</protein>
<reference evidence="2" key="1">
    <citation type="submission" date="2021-10" db="EMBL/GenBank/DDBJ databases">
        <title>De novo Genome Assembly of Clathrus columnatus (Basidiomycota, Fungi) Using Illumina and Nanopore Sequence Data.</title>
        <authorList>
            <person name="Ogiso-Tanaka E."/>
            <person name="Itagaki H."/>
            <person name="Hosoya T."/>
            <person name="Hosaka K."/>
        </authorList>
    </citation>
    <scope>NUCLEOTIDE SEQUENCE</scope>
    <source>
        <strain evidence="2">MO-923</strain>
    </source>
</reference>
<comment type="caution">
    <text evidence="2">The sequence shown here is derived from an EMBL/GenBank/DDBJ whole genome shotgun (WGS) entry which is preliminary data.</text>
</comment>
<evidence type="ECO:0000313" key="3">
    <source>
        <dbReference type="Proteomes" id="UP001050691"/>
    </source>
</evidence>
<keyword evidence="3" id="KW-1185">Reference proteome</keyword>
<feature type="region of interest" description="Disordered" evidence="1">
    <location>
        <begin position="264"/>
        <end position="330"/>
    </location>
</feature>
<evidence type="ECO:0000256" key="1">
    <source>
        <dbReference type="SAM" id="MobiDB-lite"/>
    </source>
</evidence>
<dbReference type="AlphaFoldDB" id="A0AAV5ANQ9"/>